<organism evidence="3">
    <name type="scientific">uncultured Blastococcus sp</name>
    <dbReference type="NCBI Taxonomy" id="217144"/>
    <lineage>
        <taxon>Bacteria</taxon>
        <taxon>Bacillati</taxon>
        <taxon>Actinomycetota</taxon>
        <taxon>Actinomycetes</taxon>
        <taxon>Geodermatophilales</taxon>
        <taxon>Geodermatophilaceae</taxon>
        <taxon>Blastococcus</taxon>
        <taxon>environmental samples</taxon>
    </lineage>
</organism>
<keyword evidence="2" id="KW-0472">Membrane</keyword>
<feature type="transmembrane region" description="Helical" evidence="2">
    <location>
        <begin position="59"/>
        <end position="79"/>
    </location>
</feature>
<feature type="transmembrane region" description="Helical" evidence="2">
    <location>
        <begin position="286"/>
        <end position="306"/>
    </location>
</feature>
<feature type="transmembrane region" description="Helical" evidence="2">
    <location>
        <begin position="318"/>
        <end position="340"/>
    </location>
</feature>
<sequence>MSRETRTGATGRRTTSTARRGAAAGTPPSSRRSAPPAAPPPGEGLVVGTVPSGVRVTGLLLVLAALTGAVAAFPTYLVVGGRELSSAQGLGSALVALLVPAVHLAVGVVLVRKAVPKFGLAYAGVAGALGLGQLLIELYRGSSSTARPGVEVLAGERVLTTGVAAGPGWVLGVCALALTVLAGVVAIASWGRTVMDDGGALDPLRPGLAGAAVLLGVTTVLCLSLPAADVPDRLVVDPATGLETIVTQEGPQALLERPGLALMGGLLLAGAVVLCSVVAPSLRPRLAAVGGLLAVAVAVLGAALGGLRDAVSSDELDWTVPGAGLVLTGLGYAAVTALAWRLRRGRS</sequence>
<accession>A0A6J4IW58</accession>
<evidence type="ECO:0000256" key="2">
    <source>
        <dbReference type="SAM" id="Phobius"/>
    </source>
</evidence>
<protein>
    <submittedName>
        <fullName evidence="3">Uncharacterized protein</fullName>
    </submittedName>
</protein>
<dbReference type="EMBL" id="CADCTN010000187">
    <property type="protein sequence ID" value="CAA9260899.1"/>
    <property type="molecule type" value="Genomic_DNA"/>
</dbReference>
<keyword evidence="2" id="KW-1133">Transmembrane helix</keyword>
<feature type="compositionally biased region" description="Low complexity" evidence="1">
    <location>
        <begin position="7"/>
        <end position="35"/>
    </location>
</feature>
<name>A0A6J4IW58_9ACTN</name>
<evidence type="ECO:0000313" key="3">
    <source>
        <dbReference type="EMBL" id="CAA9260899.1"/>
    </source>
</evidence>
<feature type="transmembrane region" description="Helical" evidence="2">
    <location>
        <begin position="91"/>
        <end position="111"/>
    </location>
</feature>
<proteinExistence type="predicted"/>
<feature type="transmembrane region" description="Helical" evidence="2">
    <location>
        <begin position="208"/>
        <end position="228"/>
    </location>
</feature>
<dbReference type="AlphaFoldDB" id="A0A6J4IW58"/>
<keyword evidence="2" id="KW-0812">Transmembrane</keyword>
<feature type="region of interest" description="Disordered" evidence="1">
    <location>
        <begin position="1"/>
        <end position="44"/>
    </location>
</feature>
<feature type="transmembrane region" description="Helical" evidence="2">
    <location>
        <begin position="169"/>
        <end position="188"/>
    </location>
</feature>
<reference evidence="3" key="1">
    <citation type="submission" date="2020-02" db="EMBL/GenBank/DDBJ databases">
        <authorList>
            <person name="Meier V. D."/>
        </authorList>
    </citation>
    <scope>NUCLEOTIDE SEQUENCE</scope>
    <source>
        <strain evidence="3">AVDCRST_MAG52</strain>
    </source>
</reference>
<feature type="transmembrane region" description="Helical" evidence="2">
    <location>
        <begin position="118"/>
        <end position="136"/>
    </location>
</feature>
<gene>
    <name evidence="3" type="ORF">AVDCRST_MAG52-2877</name>
</gene>
<evidence type="ECO:0000256" key="1">
    <source>
        <dbReference type="SAM" id="MobiDB-lite"/>
    </source>
</evidence>
<feature type="transmembrane region" description="Helical" evidence="2">
    <location>
        <begin position="260"/>
        <end position="279"/>
    </location>
</feature>